<evidence type="ECO:0000259" key="12">
    <source>
        <dbReference type="Pfam" id="PF08496"/>
    </source>
</evidence>
<sequence>MRHALTDYLLFLAEGVTVVALLGALVVGVARLAAPRKPQSRLRVKNIGDHYDHLRDKLAEAVLPKRALRERRRVQKSQRKLAARGKIPARPRVFVLDFHGDLRASRVSGLREEITAVLSLATPADEVVLRLTNPGGTVNDQGLAASQLQRVRHRDIPLTVCVDTVAASGGYMMACVADRIVAAPFAIIGSIGVVSQIPNFHRLLDRLGVEVEQFTGGEFKRTVTMFGRNTDEDRAKVTEQVNEIHDLFKTFVVEQRPGIELERVATGEYWYGSDALELNLVDELRTSDDYLLAARERADLFEVTCPVPLSRVRRLTESGQAALARLR</sequence>
<dbReference type="Gene3D" id="3.90.226.10">
    <property type="entry name" value="2-enoyl-CoA Hydratase, Chain A, domain 1"/>
    <property type="match status" value="1"/>
</dbReference>
<organism evidence="13 14">
    <name type="scientific">Kineosporia mesophila</name>
    <dbReference type="NCBI Taxonomy" id="566012"/>
    <lineage>
        <taxon>Bacteria</taxon>
        <taxon>Bacillati</taxon>
        <taxon>Actinomycetota</taxon>
        <taxon>Actinomycetes</taxon>
        <taxon>Kineosporiales</taxon>
        <taxon>Kineosporiaceae</taxon>
        <taxon>Kineosporia</taxon>
    </lineage>
</organism>
<keyword evidence="6" id="KW-0378">Hydrolase</keyword>
<evidence type="ECO:0000256" key="2">
    <source>
        <dbReference type="ARBA" id="ARBA00008683"/>
    </source>
</evidence>
<evidence type="ECO:0000313" key="13">
    <source>
        <dbReference type="EMBL" id="GAA3632459.1"/>
    </source>
</evidence>
<keyword evidence="9 10" id="KW-0472">Membrane</keyword>
<evidence type="ECO:0000259" key="11">
    <source>
        <dbReference type="Pfam" id="PF01343"/>
    </source>
</evidence>
<dbReference type="CDD" id="cd07023">
    <property type="entry name" value="S49_Sppa_N_C"/>
    <property type="match status" value="1"/>
</dbReference>
<dbReference type="EMBL" id="BAAAZO010000011">
    <property type="protein sequence ID" value="GAA3632459.1"/>
    <property type="molecule type" value="Genomic_DNA"/>
</dbReference>
<keyword evidence="4 13" id="KW-0645">Protease</keyword>
<evidence type="ECO:0000256" key="1">
    <source>
        <dbReference type="ARBA" id="ARBA00004236"/>
    </source>
</evidence>
<dbReference type="GO" id="GO:0006508">
    <property type="term" value="P:proteolysis"/>
    <property type="evidence" value="ECO:0007669"/>
    <property type="project" value="UniProtKB-KW"/>
</dbReference>
<evidence type="ECO:0000256" key="3">
    <source>
        <dbReference type="ARBA" id="ARBA00022475"/>
    </source>
</evidence>
<dbReference type="PANTHER" id="PTHR42987:SF4">
    <property type="entry name" value="PROTEASE SOHB-RELATED"/>
    <property type="match status" value="1"/>
</dbReference>
<dbReference type="Pfam" id="PF01343">
    <property type="entry name" value="Peptidase_S49"/>
    <property type="match status" value="1"/>
</dbReference>
<evidence type="ECO:0000256" key="5">
    <source>
        <dbReference type="ARBA" id="ARBA00022692"/>
    </source>
</evidence>
<name>A0ABP7AHH7_9ACTN</name>
<dbReference type="InterPro" id="IPR029045">
    <property type="entry name" value="ClpP/crotonase-like_dom_sf"/>
</dbReference>
<dbReference type="InterPro" id="IPR002142">
    <property type="entry name" value="Peptidase_S49"/>
</dbReference>
<dbReference type="RefSeq" id="WP_231483944.1">
    <property type="nucleotide sequence ID" value="NZ_BAAAZO010000011.1"/>
</dbReference>
<comment type="subcellular location">
    <subcellularLocation>
        <location evidence="1">Cell membrane</location>
    </subcellularLocation>
</comment>
<dbReference type="PANTHER" id="PTHR42987">
    <property type="entry name" value="PEPTIDASE S49"/>
    <property type="match status" value="1"/>
</dbReference>
<evidence type="ECO:0000256" key="7">
    <source>
        <dbReference type="ARBA" id="ARBA00022825"/>
    </source>
</evidence>
<evidence type="ECO:0000313" key="14">
    <source>
        <dbReference type="Proteomes" id="UP001501074"/>
    </source>
</evidence>
<keyword evidence="14" id="KW-1185">Reference proteome</keyword>
<keyword evidence="8 10" id="KW-1133">Transmembrane helix</keyword>
<comment type="caution">
    <text evidence="13">The sequence shown here is derived from an EMBL/GenBank/DDBJ whole genome shotgun (WGS) entry which is preliminary data.</text>
</comment>
<dbReference type="Gene3D" id="6.20.330.10">
    <property type="match status" value="1"/>
</dbReference>
<dbReference type="NCBIfam" id="NF008745">
    <property type="entry name" value="PRK11778.1"/>
    <property type="match status" value="1"/>
</dbReference>
<feature type="domain" description="Peptidase S49 N-terminal proteobacteria" evidence="12">
    <location>
        <begin position="4"/>
        <end position="148"/>
    </location>
</feature>
<evidence type="ECO:0000256" key="6">
    <source>
        <dbReference type="ARBA" id="ARBA00022801"/>
    </source>
</evidence>
<proteinExistence type="inferred from homology"/>
<protein>
    <submittedName>
        <fullName evidence="13">Protease SohB</fullName>
    </submittedName>
</protein>
<dbReference type="InterPro" id="IPR013703">
    <property type="entry name" value="Peptidase_S49_N_proteobac"/>
</dbReference>
<gene>
    <name evidence="13" type="primary">sohB</name>
    <name evidence="13" type="ORF">GCM10022223_58330</name>
</gene>
<dbReference type="GO" id="GO:0008233">
    <property type="term" value="F:peptidase activity"/>
    <property type="evidence" value="ECO:0007669"/>
    <property type="project" value="UniProtKB-KW"/>
</dbReference>
<evidence type="ECO:0000256" key="9">
    <source>
        <dbReference type="ARBA" id="ARBA00023136"/>
    </source>
</evidence>
<evidence type="ECO:0000256" key="4">
    <source>
        <dbReference type="ARBA" id="ARBA00022670"/>
    </source>
</evidence>
<reference evidence="14" key="1">
    <citation type="journal article" date="2019" name="Int. J. Syst. Evol. Microbiol.">
        <title>The Global Catalogue of Microorganisms (GCM) 10K type strain sequencing project: providing services to taxonomists for standard genome sequencing and annotation.</title>
        <authorList>
            <consortium name="The Broad Institute Genomics Platform"/>
            <consortium name="The Broad Institute Genome Sequencing Center for Infectious Disease"/>
            <person name="Wu L."/>
            <person name="Ma J."/>
        </authorList>
    </citation>
    <scope>NUCLEOTIDE SEQUENCE [LARGE SCALE GENOMIC DNA]</scope>
    <source>
        <strain evidence="14">JCM 16902</strain>
    </source>
</reference>
<dbReference type="SUPFAM" id="SSF52096">
    <property type="entry name" value="ClpP/crotonase"/>
    <property type="match status" value="1"/>
</dbReference>
<comment type="similarity">
    <text evidence="2">Belongs to the peptidase S49 family.</text>
</comment>
<dbReference type="Proteomes" id="UP001501074">
    <property type="component" value="Unassembled WGS sequence"/>
</dbReference>
<feature type="domain" description="Peptidase S49" evidence="11">
    <location>
        <begin position="152"/>
        <end position="299"/>
    </location>
</feature>
<accession>A0ABP7AHH7</accession>
<keyword evidence="7" id="KW-0720">Serine protease</keyword>
<keyword evidence="5 10" id="KW-0812">Transmembrane</keyword>
<evidence type="ECO:0000256" key="10">
    <source>
        <dbReference type="SAM" id="Phobius"/>
    </source>
</evidence>
<evidence type="ECO:0000256" key="8">
    <source>
        <dbReference type="ARBA" id="ARBA00022989"/>
    </source>
</evidence>
<dbReference type="InterPro" id="IPR047272">
    <property type="entry name" value="S49_SppA_C"/>
</dbReference>
<dbReference type="Pfam" id="PF08496">
    <property type="entry name" value="Peptidase_S49_N"/>
    <property type="match status" value="1"/>
</dbReference>
<feature type="transmembrane region" description="Helical" evidence="10">
    <location>
        <begin position="12"/>
        <end position="34"/>
    </location>
</feature>
<keyword evidence="3" id="KW-1003">Cell membrane</keyword>